<feature type="region of interest" description="Disordered" evidence="1">
    <location>
        <begin position="238"/>
        <end position="293"/>
    </location>
</feature>
<dbReference type="InParanoid" id="A0A1Y1US93"/>
<feature type="compositionally biased region" description="Polar residues" evidence="1">
    <location>
        <begin position="264"/>
        <end position="280"/>
    </location>
</feature>
<dbReference type="OrthoDB" id="2422840at2759"/>
<dbReference type="Proteomes" id="UP000193218">
    <property type="component" value="Unassembled WGS sequence"/>
</dbReference>
<dbReference type="AlphaFoldDB" id="A0A1Y1US93"/>
<dbReference type="STRING" id="4999.A0A1Y1US93"/>
<feature type="region of interest" description="Disordered" evidence="1">
    <location>
        <begin position="307"/>
        <end position="364"/>
    </location>
</feature>
<feature type="region of interest" description="Disordered" evidence="1">
    <location>
        <begin position="185"/>
        <end position="206"/>
    </location>
</feature>
<evidence type="ECO:0000256" key="1">
    <source>
        <dbReference type="SAM" id="MobiDB-lite"/>
    </source>
</evidence>
<accession>A0A1Y1US93</accession>
<dbReference type="RefSeq" id="XP_021873840.1">
    <property type="nucleotide sequence ID" value="XM_022014790.1"/>
</dbReference>
<comment type="caution">
    <text evidence="2">The sequence shown here is derived from an EMBL/GenBank/DDBJ whole genome shotgun (WGS) entry which is preliminary data.</text>
</comment>
<feature type="region of interest" description="Disordered" evidence="1">
    <location>
        <begin position="897"/>
        <end position="916"/>
    </location>
</feature>
<proteinExistence type="predicted"/>
<dbReference type="EMBL" id="NBSH01000002">
    <property type="protein sequence ID" value="ORX40055.1"/>
    <property type="molecule type" value="Genomic_DNA"/>
</dbReference>
<evidence type="ECO:0000313" key="2">
    <source>
        <dbReference type="EMBL" id="ORX40055.1"/>
    </source>
</evidence>
<dbReference type="GeneID" id="33556598"/>
<sequence length="916" mass="99968">MKNWSNESKRALLTAMIASKGKDGPELWQSFVKQKQQSVDLEARPMTPPILASTTRSAFSMTSFEAITTGFPTISTLPKEGLIPLALSDDAGRSDFGLSMTSIHIDASIPPAVTTPIEGVHSQYVLEPGDHVRLNVNTNPWRTTRMVETEKALNTEMHIMALSQIEASEADIRAGELVKRELGTSGIRGRSSPSAWRQDLENGDSSTVVTSKLRAAGPPRMQLTRGNIASNRPQERVALNQDSSRSIAASCRSPIAPSKPRDTAATQNRQGPSWTTQVAPSQPVEPIEEQPAKRRRILHVKETSQAINTGTSNLAASTEQPPPVGTTAGKSISAQSHRLSDQTGLGSLSPHSTQHPGRSLPNTVRDLFDAEPSLKTTHAIGPPKLRLPRIDLSTLMTSAQCTPIEGETTINEIKGILVAGDWISELLNPALADFNKPDSPVVTPVGCQRDPIEVEGDPKVVVNCNMDDVIAIDDGFESETEHMDLIEEAISGSPIKTSEMKVPTYMPVASASGSKIMAEWNIPLAVSSNTEIVKKARSSRVVLQDGGSLEDIVKSRLSAMAQQDTEDDDAVIEDKIKNMLKSGGSDIKERKLDPIGLGRTKSRPAPSVLAPMPAVKRVPVKKSNWRENKHLRNPAWYDKMVKTRQATSQPTVTALASLDLLQDRPLTSQLEKAGFRLMDSDLPYHGADLILSAKTSVIFRPIQVISDKFEMLVKAIDSACDYFDRVLLVFDVLRNRRFSPGVDGEGADPLTPALIEKLPNVRETLQSRTMKPSDHKSKGRVEVIVATNGSAEVANALLTLLNAEVAELGRRIGSADAMELGENRDWLDSNEEEQIQWLAQRLHFNSFSAAYVIHKCGSVQAFLLEYTEEERMALYGAVIGEDRMSWINRSLRTQNSAPVAGHMSSDPLNLRPPSSL</sequence>
<keyword evidence="3" id="KW-1185">Reference proteome</keyword>
<reference evidence="2 3" key="1">
    <citation type="submission" date="2017-03" db="EMBL/GenBank/DDBJ databases">
        <title>Widespread Adenine N6-methylation of Active Genes in Fungi.</title>
        <authorList>
            <consortium name="DOE Joint Genome Institute"/>
            <person name="Mondo S.J."/>
            <person name="Dannebaum R.O."/>
            <person name="Kuo R.C."/>
            <person name="Louie K.B."/>
            <person name="Bewick A.J."/>
            <person name="Labutti K."/>
            <person name="Haridas S."/>
            <person name="Kuo A."/>
            <person name="Salamov A."/>
            <person name="Ahrendt S.R."/>
            <person name="Lau R."/>
            <person name="Bowen B.P."/>
            <person name="Lipzen A."/>
            <person name="Sullivan W."/>
            <person name="Andreopoulos W.B."/>
            <person name="Clum A."/>
            <person name="Lindquist E."/>
            <person name="Daum C."/>
            <person name="Northen T.R."/>
            <person name="Ramamoorthy G."/>
            <person name="Schmitz R.J."/>
            <person name="Gryganskyi A."/>
            <person name="Culley D."/>
            <person name="Magnuson J."/>
            <person name="James T.Y."/>
            <person name="O'Malley M.A."/>
            <person name="Stajich J.E."/>
            <person name="Spatafora J.W."/>
            <person name="Visel A."/>
            <person name="Grigoriev I.V."/>
        </authorList>
    </citation>
    <scope>NUCLEOTIDE SEQUENCE [LARGE SCALE GENOMIC DNA]</scope>
    <source>
        <strain evidence="2 3">NRRL Y-17943</strain>
    </source>
</reference>
<gene>
    <name evidence="2" type="ORF">BD324DRAFT_616091</name>
</gene>
<feature type="compositionally biased region" description="Polar residues" evidence="1">
    <location>
        <begin position="307"/>
        <end position="319"/>
    </location>
</feature>
<organism evidence="2 3">
    <name type="scientific">Kockovaella imperatae</name>
    <dbReference type="NCBI Taxonomy" id="4999"/>
    <lineage>
        <taxon>Eukaryota</taxon>
        <taxon>Fungi</taxon>
        <taxon>Dikarya</taxon>
        <taxon>Basidiomycota</taxon>
        <taxon>Agaricomycotina</taxon>
        <taxon>Tremellomycetes</taxon>
        <taxon>Tremellales</taxon>
        <taxon>Cuniculitremaceae</taxon>
        <taxon>Kockovaella</taxon>
    </lineage>
</organism>
<name>A0A1Y1US93_9TREE</name>
<feature type="compositionally biased region" description="Polar residues" evidence="1">
    <location>
        <begin position="328"/>
        <end position="362"/>
    </location>
</feature>
<protein>
    <submittedName>
        <fullName evidence="2">Uncharacterized protein</fullName>
    </submittedName>
</protein>
<evidence type="ECO:0000313" key="3">
    <source>
        <dbReference type="Proteomes" id="UP000193218"/>
    </source>
</evidence>